<dbReference type="Pfam" id="PF03351">
    <property type="entry name" value="DOMON"/>
    <property type="match status" value="1"/>
</dbReference>
<evidence type="ECO:0000313" key="1">
    <source>
        <dbReference type="EnsemblMetazoa" id="PPA35701.1"/>
    </source>
</evidence>
<reference evidence="2" key="1">
    <citation type="journal article" date="2008" name="Nat. Genet.">
        <title>The Pristionchus pacificus genome provides a unique perspective on nematode lifestyle and parasitism.</title>
        <authorList>
            <person name="Dieterich C."/>
            <person name="Clifton S.W."/>
            <person name="Schuster L.N."/>
            <person name="Chinwalla A."/>
            <person name="Delehaunty K."/>
            <person name="Dinkelacker I."/>
            <person name="Fulton L."/>
            <person name="Fulton R."/>
            <person name="Godfrey J."/>
            <person name="Minx P."/>
            <person name="Mitreva M."/>
            <person name="Roeseler W."/>
            <person name="Tian H."/>
            <person name="Witte H."/>
            <person name="Yang S.P."/>
            <person name="Wilson R.K."/>
            <person name="Sommer R.J."/>
        </authorList>
    </citation>
    <scope>NUCLEOTIDE SEQUENCE [LARGE SCALE GENOMIC DNA]</scope>
    <source>
        <strain evidence="2">PS312</strain>
    </source>
</reference>
<reference evidence="1" key="2">
    <citation type="submission" date="2022-06" db="UniProtKB">
        <authorList>
            <consortium name="EnsemblMetazoa"/>
        </authorList>
    </citation>
    <scope>IDENTIFICATION</scope>
    <source>
        <strain evidence="1">PS312</strain>
    </source>
</reference>
<dbReference type="Proteomes" id="UP000005239">
    <property type="component" value="Unassembled WGS sequence"/>
</dbReference>
<keyword evidence="2" id="KW-1185">Reference proteome</keyword>
<protein>
    <submittedName>
        <fullName evidence="1">DOMON domain-containing protein</fullName>
    </submittedName>
</protein>
<dbReference type="PROSITE" id="PS51257">
    <property type="entry name" value="PROKAR_LIPOPROTEIN"/>
    <property type="match status" value="1"/>
</dbReference>
<dbReference type="CDD" id="cd09631">
    <property type="entry name" value="DOMON_DOH"/>
    <property type="match status" value="1"/>
</dbReference>
<organism evidence="1 2">
    <name type="scientific">Pristionchus pacificus</name>
    <name type="common">Parasitic nematode worm</name>
    <dbReference type="NCBI Taxonomy" id="54126"/>
    <lineage>
        <taxon>Eukaryota</taxon>
        <taxon>Metazoa</taxon>
        <taxon>Ecdysozoa</taxon>
        <taxon>Nematoda</taxon>
        <taxon>Chromadorea</taxon>
        <taxon>Rhabditida</taxon>
        <taxon>Rhabditina</taxon>
        <taxon>Diplogasteromorpha</taxon>
        <taxon>Diplogasteroidea</taxon>
        <taxon>Neodiplogasteridae</taxon>
        <taxon>Pristionchus</taxon>
    </lineage>
</organism>
<dbReference type="PANTHER" id="PTHR36516">
    <property type="entry name" value="PROTEIN CBG04168-RELATED"/>
    <property type="match status" value="1"/>
</dbReference>
<proteinExistence type="predicted"/>
<accession>A0A8R1YT92</accession>
<sequence>MLRLEVICLVLPALALSSCTIRDGNGITARIKMRNGELDIDLQNSKMETGEWTAVAFGPDMSDLEIYLFDLKGTRVRAHSGASTGYESPTLDSSSAVSVRDSSYSGGTLHARFSRTLKGAGPRKHDLESCAMVALAYGAMEGDSVGAHYDRPYQTRVCFAECK</sequence>
<dbReference type="PROSITE" id="PS50836">
    <property type="entry name" value="DOMON"/>
    <property type="match status" value="1"/>
</dbReference>
<dbReference type="OrthoDB" id="5852222at2759"/>
<dbReference type="InterPro" id="IPR045266">
    <property type="entry name" value="DOH_DOMON"/>
</dbReference>
<dbReference type="AlphaFoldDB" id="A0A2A6BMJ5"/>
<gene>
    <name evidence="1" type="primary">WBGene00274070</name>
</gene>
<evidence type="ECO:0000313" key="2">
    <source>
        <dbReference type="Proteomes" id="UP000005239"/>
    </source>
</evidence>
<dbReference type="PANTHER" id="PTHR36516:SF1">
    <property type="entry name" value="DOMON DOMAIN-CONTAINING PROTEIN"/>
    <property type="match status" value="1"/>
</dbReference>
<name>A0A2A6BMJ5_PRIPA</name>
<dbReference type="EnsemblMetazoa" id="PPA35701.1">
    <property type="protein sequence ID" value="PPA35701.1"/>
    <property type="gene ID" value="WBGene00274070"/>
</dbReference>
<dbReference type="InterPro" id="IPR005018">
    <property type="entry name" value="DOMON_domain"/>
</dbReference>
<accession>A0A2A6BMJ5</accession>